<reference evidence="1" key="1">
    <citation type="submission" date="2021-02" db="EMBL/GenBank/DDBJ databases">
        <title>First Annotated Genome of the Yellow-green Alga Tribonema minus.</title>
        <authorList>
            <person name="Mahan K.M."/>
        </authorList>
    </citation>
    <scope>NUCLEOTIDE SEQUENCE</scope>
    <source>
        <strain evidence="1">UTEX B ZZ1240</strain>
    </source>
</reference>
<accession>A0A835Z808</accession>
<sequence length="147" mass="16555">MSDKPGSMLMWFRRNGLCEEWAMEQTLLKMLTDAEVEEGEIADEGHVSDYTKDELIADYTQLLARLADLRGEEPKKRAFIMQTEFARLAVAYSGLFSVACHRAVPPDLPTVLKLLVLGQEREKGEIAEAKARGIVMDIAEGCRRKSH</sequence>
<name>A0A835Z808_9STRA</name>
<proteinExistence type="predicted"/>
<keyword evidence="2" id="KW-1185">Reference proteome</keyword>
<evidence type="ECO:0000313" key="2">
    <source>
        <dbReference type="Proteomes" id="UP000664859"/>
    </source>
</evidence>
<dbReference type="Proteomes" id="UP000664859">
    <property type="component" value="Unassembled WGS sequence"/>
</dbReference>
<dbReference type="AlphaFoldDB" id="A0A835Z808"/>
<evidence type="ECO:0000313" key="1">
    <source>
        <dbReference type="EMBL" id="KAG5185089.1"/>
    </source>
</evidence>
<dbReference type="EMBL" id="JAFCMP010000144">
    <property type="protein sequence ID" value="KAG5185089.1"/>
    <property type="molecule type" value="Genomic_DNA"/>
</dbReference>
<comment type="caution">
    <text evidence="1">The sequence shown here is derived from an EMBL/GenBank/DDBJ whole genome shotgun (WGS) entry which is preliminary data.</text>
</comment>
<gene>
    <name evidence="1" type="ORF">JKP88DRAFT_289567</name>
</gene>
<organism evidence="1 2">
    <name type="scientific">Tribonema minus</name>
    <dbReference type="NCBI Taxonomy" id="303371"/>
    <lineage>
        <taxon>Eukaryota</taxon>
        <taxon>Sar</taxon>
        <taxon>Stramenopiles</taxon>
        <taxon>Ochrophyta</taxon>
        <taxon>PX clade</taxon>
        <taxon>Xanthophyceae</taxon>
        <taxon>Tribonematales</taxon>
        <taxon>Tribonemataceae</taxon>
        <taxon>Tribonema</taxon>
    </lineage>
</organism>
<protein>
    <submittedName>
        <fullName evidence="1">Uncharacterized protein</fullName>
    </submittedName>
</protein>